<dbReference type="GO" id="GO:0009116">
    <property type="term" value="P:nucleoside metabolic process"/>
    <property type="evidence" value="ECO:0007669"/>
    <property type="project" value="InterPro"/>
</dbReference>
<keyword evidence="3" id="KW-1185">Reference proteome</keyword>
<dbReference type="Gene3D" id="3.40.50.1580">
    <property type="entry name" value="Nucleoside phosphorylase domain"/>
    <property type="match status" value="1"/>
</dbReference>
<dbReference type="AlphaFoldDB" id="A0A0M3KCL9"/>
<accession>A0A0M3KCL9</accession>
<evidence type="ECO:0000259" key="1">
    <source>
        <dbReference type="Pfam" id="PF22979"/>
    </source>
</evidence>
<evidence type="ECO:0000313" key="3">
    <source>
        <dbReference type="Proteomes" id="UP000267096"/>
    </source>
</evidence>
<dbReference type="InterPro" id="IPR055121">
    <property type="entry name" value="HTH_69"/>
</dbReference>
<dbReference type="Proteomes" id="UP000267096">
    <property type="component" value="Unassembled WGS sequence"/>
</dbReference>
<dbReference type="WBParaSite" id="ASIM_0001872001-mRNA-1">
    <property type="protein sequence ID" value="ASIM_0001872001-mRNA-1"/>
    <property type="gene ID" value="ASIM_0001872001"/>
</dbReference>
<feature type="domain" description="Winged helix-turn-helix" evidence="1">
    <location>
        <begin position="4"/>
        <end position="38"/>
    </location>
</feature>
<dbReference type="Pfam" id="PF22979">
    <property type="entry name" value="HTH_69"/>
    <property type="match status" value="1"/>
</dbReference>
<reference evidence="2 3" key="2">
    <citation type="submission" date="2018-11" db="EMBL/GenBank/DDBJ databases">
        <authorList>
            <consortium name="Pathogen Informatics"/>
        </authorList>
    </citation>
    <scope>NUCLEOTIDE SEQUENCE [LARGE SCALE GENOMIC DNA]</scope>
</reference>
<proteinExistence type="predicted"/>
<dbReference type="OrthoDB" id="1577640at2759"/>
<evidence type="ECO:0000313" key="4">
    <source>
        <dbReference type="WBParaSite" id="ASIM_0001872001-mRNA-1"/>
    </source>
</evidence>
<name>A0A0M3KCL9_ANISI</name>
<dbReference type="PANTHER" id="PTHR47705">
    <property type="entry name" value="AGAP000321-PA"/>
    <property type="match status" value="1"/>
</dbReference>
<reference evidence="4" key="1">
    <citation type="submission" date="2017-02" db="UniProtKB">
        <authorList>
            <consortium name="WormBaseParasite"/>
        </authorList>
    </citation>
    <scope>IDENTIFICATION</scope>
</reference>
<dbReference type="PANTHER" id="PTHR47705:SF1">
    <property type="entry name" value="PNP_UDP_1 DOMAIN-CONTAINING PROTEIN"/>
    <property type="match status" value="1"/>
</dbReference>
<dbReference type="EMBL" id="UYRR01035059">
    <property type="protein sequence ID" value="VDK63339.1"/>
    <property type="molecule type" value="Genomic_DNA"/>
</dbReference>
<evidence type="ECO:0000313" key="2">
    <source>
        <dbReference type="EMBL" id="VDK63339.1"/>
    </source>
</evidence>
<dbReference type="GO" id="GO:0003824">
    <property type="term" value="F:catalytic activity"/>
    <property type="evidence" value="ECO:0007669"/>
    <property type="project" value="InterPro"/>
</dbReference>
<dbReference type="InterPro" id="IPR035994">
    <property type="entry name" value="Nucleoside_phosphorylase_sf"/>
</dbReference>
<gene>
    <name evidence="2" type="ORF">ASIM_LOCUS18118</name>
</gene>
<organism evidence="4">
    <name type="scientific">Anisakis simplex</name>
    <name type="common">Herring worm</name>
    <dbReference type="NCBI Taxonomy" id="6269"/>
    <lineage>
        <taxon>Eukaryota</taxon>
        <taxon>Metazoa</taxon>
        <taxon>Ecdysozoa</taxon>
        <taxon>Nematoda</taxon>
        <taxon>Chromadorea</taxon>
        <taxon>Rhabditida</taxon>
        <taxon>Spirurina</taxon>
        <taxon>Ascaridomorpha</taxon>
        <taxon>Ascaridoidea</taxon>
        <taxon>Anisakidae</taxon>
        <taxon>Anisakis</taxon>
        <taxon>Anisakis simplex complex</taxon>
    </lineage>
</organism>
<protein>
    <submittedName>
        <fullName evidence="4">PNP_UDP_1 domain-containing protein</fullName>
    </submittedName>
</protein>
<sequence>MQVYRALRCTTEEVEQFLHELETLGVVQKLQDEWIRVDSIKSNFCFILKFQIYNDPNENSRFAVDELKQQTSNGALMRDTNSPTIAIITCLFVEKQCIDSIIDNSSTVHRYRSGGDSNVYTLGWIGKHRVVATKLAVIGTHFWFIHSDTREATTSAGSITTRLLGNFQNVEHVFIVGVGGGVAHYTDAARHIRLGDVVISASTPNAYVFAHSYTLDRKTENINGFVVRRWNPQDSCIAKIAMEIFNCKFSIQGGGNVVVIPHPNHERTDSVIHLGSVGAMVSHKKQVSTDENEDTRDAASQIRDRFAAEFGLRAFDAGFDSVIAAVNGSCIDSWTLIRGIADYQHGQSRAARTWQAYAAARAAALTRSLILRLPTAQEQHNGH</sequence>